<evidence type="ECO:0000256" key="1">
    <source>
        <dbReference type="SAM" id="Phobius"/>
    </source>
</evidence>
<feature type="domain" description="Acyltransferase 3" evidence="2">
    <location>
        <begin position="52"/>
        <end position="392"/>
    </location>
</feature>
<feature type="transmembrane region" description="Helical" evidence="1">
    <location>
        <begin position="129"/>
        <end position="153"/>
    </location>
</feature>
<dbReference type="InterPro" id="IPR002656">
    <property type="entry name" value="Acyl_transf_3_dom"/>
</dbReference>
<feature type="transmembrane region" description="Helical" evidence="1">
    <location>
        <begin position="345"/>
        <end position="364"/>
    </location>
</feature>
<sequence length="410" mass="46417">MGWGTLMAYLFVPDMLVGRAAEFVQLANARLASLISAPEVKDSDRVFAFPLIDVLRAFAAISVVVYHVIEFFEWKSYPVTGFLLWFRIGWMGVDLFFVISGFVIGLSAFRRLDRRGPRQARAEFVRHRLARIVPLHYLTCLFFVAFITPAIMFSNGFWAQIVSHALFVHNLIPEHHRAINNVNWTLGVEMQFYLLIFIGVVWLRRAKPWLILALGLSITWIWRSVAFAHIPANDPVGVDALFMAVTQLPGMLDEFTFGLLLARIVVAPRGQRLLAAIAPYAWIVVAMAGLVVWAILTVFWMAPAYWTSWKMVVLFRTLIGVGAAACVLATITIRSRILLLLTAPVRYLGTISYGIYLWHLLVILSLHRVPGMTPQLALPVVLAMTFVLAAVSWHYFERPILRRYAHAVPK</sequence>
<organism evidence="3 4">
    <name type="scientific">Chelatococcus reniformis</name>
    <dbReference type="NCBI Taxonomy" id="1494448"/>
    <lineage>
        <taxon>Bacteria</taxon>
        <taxon>Pseudomonadati</taxon>
        <taxon>Pseudomonadota</taxon>
        <taxon>Alphaproteobacteria</taxon>
        <taxon>Hyphomicrobiales</taxon>
        <taxon>Chelatococcaceae</taxon>
        <taxon>Chelatococcus</taxon>
    </lineage>
</organism>
<dbReference type="PANTHER" id="PTHR23028">
    <property type="entry name" value="ACETYLTRANSFERASE"/>
    <property type="match status" value="1"/>
</dbReference>
<name>A0A916XFY8_9HYPH</name>
<keyword evidence="3" id="KW-0012">Acyltransferase</keyword>
<dbReference type="EMBL" id="BMGG01000004">
    <property type="protein sequence ID" value="GGC67743.1"/>
    <property type="molecule type" value="Genomic_DNA"/>
</dbReference>
<dbReference type="Pfam" id="PF01757">
    <property type="entry name" value="Acyl_transf_3"/>
    <property type="match status" value="1"/>
</dbReference>
<evidence type="ECO:0000313" key="3">
    <source>
        <dbReference type="EMBL" id="GGC67743.1"/>
    </source>
</evidence>
<reference evidence="3" key="2">
    <citation type="submission" date="2020-09" db="EMBL/GenBank/DDBJ databases">
        <authorList>
            <person name="Sun Q."/>
            <person name="Zhou Y."/>
        </authorList>
    </citation>
    <scope>NUCLEOTIDE SEQUENCE</scope>
    <source>
        <strain evidence="3">CGMCC 1.12919</strain>
    </source>
</reference>
<keyword evidence="1" id="KW-0812">Transmembrane</keyword>
<proteinExistence type="predicted"/>
<evidence type="ECO:0000313" key="4">
    <source>
        <dbReference type="Proteomes" id="UP000637002"/>
    </source>
</evidence>
<dbReference type="GO" id="GO:0000271">
    <property type="term" value="P:polysaccharide biosynthetic process"/>
    <property type="evidence" value="ECO:0007669"/>
    <property type="project" value="TreeGrafter"/>
</dbReference>
<keyword evidence="1" id="KW-0472">Membrane</keyword>
<feature type="transmembrane region" description="Helical" evidence="1">
    <location>
        <begin position="313"/>
        <end position="333"/>
    </location>
</feature>
<keyword evidence="4" id="KW-1185">Reference proteome</keyword>
<feature type="transmembrane region" description="Helical" evidence="1">
    <location>
        <begin position="184"/>
        <end position="203"/>
    </location>
</feature>
<keyword evidence="3" id="KW-0808">Transferase</keyword>
<feature type="transmembrane region" description="Helical" evidence="1">
    <location>
        <begin position="47"/>
        <end position="69"/>
    </location>
</feature>
<dbReference type="InterPro" id="IPR050879">
    <property type="entry name" value="Acyltransferase_3"/>
</dbReference>
<protein>
    <submittedName>
        <fullName evidence="3">Acyltransferase</fullName>
    </submittedName>
</protein>
<accession>A0A916XFY8</accession>
<feature type="transmembrane region" description="Helical" evidence="1">
    <location>
        <begin position="376"/>
        <end position="396"/>
    </location>
</feature>
<keyword evidence="1" id="KW-1133">Transmembrane helix</keyword>
<dbReference type="GO" id="GO:0016020">
    <property type="term" value="C:membrane"/>
    <property type="evidence" value="ECO:0007669"/>
    <property type="project" value="TreeGrafter"/>
</dbReference>
<feature type="transmembrane region" description="Helical" evidence="1">
    <location>
        <begin position="210"/>
        <end position="228"/>
    </location>
</feature>
<feature type="transmembrane region" description="Helical" evidence="1">
    <location>
        <begin position="273"/>
        <end position="301"/>
    </location>
</feature>
<dbReference type="Proteomes" id="UP000637002">
    <property type="component" value="Unassembled WGS sequence"/>
</dbReference>
<dbReference type="GO" id="GO:0016747">
    <property type="term" value="F:acyltransferase activity, transferring groups other than amino-acyl groups"/>
    <property type="evidence" value="ECO:0007669"/>
    <property type="project" value="InterPro"/>
</dbReference>
<comment type="caution">
    <text evidence="3">The sequence shown here is derived from an EMBL/GenBank/DDBJ whole genome shotgun (WGS) entry which is preliminary data.</text>
</comment>
<dbReference type="AlphaFoldDB" id="A0A916XFY8"/>
<feature type="transmembrane region" description="Helical" evidence="1">
    <location>
        <begin position="240"/>
        <end position="261"/>
    </location>
</feature>
<evidence type="ECO:0000259" key="2">
    <source>
        <dbReference type="Pfam" id="PF01757"/>
    </source>
</evidence>
<reference evidence="3" key="1">
    <citation type="journal article" date="2014" name="Int. J. Syst. Evol. Microbiol.">
        <title>Complete genome sequence of Corynebacterium casei LMG S-19264T (=DSM 44701T), isolated from a smear-ripened cheese.</title>
        <authorList>
            <consortium name="US DOE Joint Genome Institute (JGI-PGF)"/>
            <person name="Walter F."/>
            <person name="Albersmeier A."/>
            <person name="Kalinowski J."/>
            <person name="Ruckert C."/>
        </authorList>
    </citation>
    <scope>NUCLEOTIDE SEQUENCE</scope>
    <source>
        <strain evidence="3">CGMCC 1.12919</strain>
    </source>
</reference>
<feature type="transmembrane region" description="Helical" evidence="1">
    <location>
        <begin position="89"/>
        <end position="109"/>
    </location>
</feature>
<dbReference type="PANTHER" id="PTHR23028:SF131">
    <property type="entry name" value="BLR2367 PROTEIN"/>
    <property type="match status" value="1"/>
</dbReference>
<gene>
    <name evidence="3" type="ORF">GCM10010994_27940</name>
</gene>